<evidence type="ECO:0000313" key="2">
    <source>
        <dbReference type="EMBL" id="PBD21068.1"/>
    </source>
</evidence>
<protein>
    <submittedName>
        <fullName evidence="2">Uncharacterized protein</fullName>
    </submittedName>
</protein>
<reference evidence="3" key="2">
    <citation type="submission" date="2023-07" db="EMBL/GenBank/DDBJ databases">
        <title>Yangia mangrovi SAOS 153D genome.</title>
        <authorList>
            <person name="Verma A."/>
            <person name="Pal Y."/>
            <person name="Sundharam S."/>
            <person name="Bisht B."/>
            <person name="Srinivasan K."/>
        </authorList>
    </citation>
    <scope>NUCLEOTIDE SEQUENCE [LARGE SCALE GENOMIC DNA]</scope>
    <source>
        <strain evidence="3">SAOS 153D</strain>
    </source>
</reference>
<sequence>MRKLFRTFRRAVDLRPKAALRARAAEMDRLADEQLAEARRRRNTQAIGRALEAKKAARREMLRVGA</sequence>
<accession>A0A2A3K170</accession>
<dbReference type="EMBL" id="NTHN01000011">
    <property type="protein sequence ID" value="PBD21068.1"/>
    <property type="molecule type" value="Genomic_DNA"/>
</dbReference>
<name>A0A2A3K170_9RHOB</name>
<gene>
    <name evidence="1" type="ORF">CLG85_001525</name>
    <name evidence="2" type="ORF">CLG85_00755</name>
</gene>
<keyword evidence="3" id="KW-1185">Reference proteome</keyword>
<evidence type="ECO:0000313" key="1">
    <source>
        <dbReference type="EMBL" id="MCT4369089.1"/>
    </source>
</evidence>
<proteinExistence type="predicted"/>
<dbReference type="EMBL" id="NTHN02000002">
    <property type="protein sequence ID" value="MCT4369089.1"/>
    <property type="molecule type" value="Genomic_DNA"/>
</dbReference>
<organism evidence="2">
    <name type="scientific">Alloyangia mangrovi</name>
    <dbReference type="NCBI Taxonomy" id="1779329"/>
    <lineage>
        <taxon>Bacteria</taxon>
        <taxon>Pseudomonadati</taxon>
        <taxon>Pseudomonadota</taxon>
        <taxon>Alphaproteobacteria</taxon>
        <taxon>Rhodobacterales</taxon>
        <taxon>Roseobacteraceae</taxon>
        <taxon>Alloyangia</taxon>
    </lineage>
</organism>
<reference evidence="1" key="3">
    <citation type="submission" date="2024-05" db="EMBL/GenBank/DDBJ databases">
        <title>Yangia mangrovi SAOS 153D genome.</title>
        <authorList>
            <person name="Verma A."/>
            <person name="Pal Y."/>
            <person name="Sundharam S."/>
            <person name="Bisht B."/>
            <person name="Srinivasan K."/>
        </authorList>
    </citation>
    <scope>NUCLEOTIDE SEQUENCE</scope>
    <source>
        <strain evidence="1">SAOS 153D</strain>
    </source>
</reference>
<dbReference type="AlphaFoldDB" id="A0A2A3K170"/>
<dbReference type="Proteomes" id="UP000217448">
    <property type="component" value="Unassembled WGS sequence"/>
</dbReference>
<dbReference type="RefSeq" id="WP_095880521.1">
    <property type="nucleotide sequence ID" value="NZ_NTHN02000002.1"/>
</dbReference>
<evidence type="ECO:0000313" key="3">
    <source>
        <dbReference type="Proteomes" id="UP000217448"/>
    </source>
</evidence>
<reference evidence="2" key="1">
    <citation type="submission" date="2017-09" db="EMBL/GenBank/DDBJ databases">
        <title>Yangia sp. SAOS 153D whole genome sequencing.</title>
        <authorList>
            <person name="Verma A."/>
            <person name="Krishnamurthi S."/>
        </authorList>
    </citation>
    <scope>NUCLEOTIDE SEQUENCE [LARGE SCALE GENOMIC DNA]</scope>
    <source>
        <strain evidence="2">SAOS 153D</strain>
    </source>
</reference>
<comment type="caution">
    <text evidence="2">The sequence shown here is derived from an EMBL/GenBank/DDBJ whole genome shotgun (WGS) entry which is preliminary data.</text>
</comment>